<protein>
    <submittedName>
        <fullName evidence="3">Uncharacterized protein</fullName>
    </submittedName>
</protein>
<dbReference type="Proteomes" id="UP000239388">
    <property type="component" value="Unassembled WGS sequence"/>
</dbReference>
<sequence length="333" mass="34302">MNRTRTNDRARRFASGCAYGLTIVLPLSFFSATADAQSRWSSSATQAPPAAATTTAPEKKVTLPQAVPPTSPAPAATIPTTNTPTTRTALLPSNPPVPSSGAVPSTAPPVTATPPAAQRYAPMTPPAIAATPAASQRTELPPKPGLKRLPPVDAVATPQSVAASTIPPAPPIDWERPTMVMGPLPPKATPHHSPVRLISNTANVPSPEQGPQAPPATPIGAVPNEIIPAHTTPQNGATPSAVPPQEEAPEVTPAASRYNAATAPVNKQTATKITPRYAATSELANPAEKNLLPPADKPHFARVTDESMSSPAPQDGLSPIYVCRLLGLKAAQQ</sequence>
<name>A0A2S8FF50_9BACT</name>
<evidence type="ECO:0000256" key="1">
    <source>
        <dbReference type="SAM" id="MobiDB-lite"/>
    </source>
</evidence>
<feature type="compositionally biased region" description="Basic and acidic residues" evidence="1">
    <location>
        <begin position="296"/>
        <end position="305"/>
    </location>
</feature>
<dbReference type="EMBL" id="PUIB01000020">
    <property type="protein sequence ID" value="PQO30798.1"/>
    <property type="molecule type" value="Genomic_DNA"/>
</dbReference>
<feature type="compositionally biased region" description="Low complexity" evidence="1">
    <location>
        <begin position="41"/>
        <end position="56"/>
    </location>
</feature>
<dbReference type="AlphaFoldDB" id="A0A2S8FF50"/>
<keyword evidence="2" id="KW-0732">Signal</keyword>
<feature type="region of interest" description="Disordered" evidence="1">
    <location>
        <begin position="204"/>
        <end position="317"/>
    </location>
</feature>
<evidence type="ECO:0000313" key="3">
    <source>
        <dbReference type="EMBL" id="PQO30798.1"/>
    </source>
</evidence>
<dbReference type="OrthoDB" id="289948at2"/>
<organism evidence="3 4">
    <name type="scientific">Blastopirellula marina</name>
    <dbReference type="NCBI Taxonomy" id="124"/>
    <lineage>
        <taxon>Bacteria</taxon>
        <taxon>Pseudomonadati</taxon>
        <taxon>Planctomycetota</taxon>
        <taxon>Planctomycetia</taxon>
        <taxon>Pirellulales</taxon>
        <taxon>Pirellulaceae</taxon>
        <taxon>Blastopirellula</taxon>
    </lineage>
</organism>
<evidence type="ECO:0000256" key="2">
    <source>
        <dbReference type="SAM" id="SignalP"/>
    </source>
</evidence>
<proteinExistence type="predicted"/>
<gene>
    <name evidence="3" type="ORF">C5Y98_20595</name>
</gene>
<evidence type="ECO:0000313" key="4">
    <source>
        <dbReference type="Proteomes" id="UP000239388"/>
    </source>
</evidence>
<feature type="compositionally biased region" description="Low complexity" evidence="1">
    <location>
        <begin position="73"/>
        <end position="92"/>
    </location>
</feature>
<feature type="signal peptide" evidence="2">
    <location>
        <begin position="1"/>
        <end position="36"/>
    </location>
</feature>
<accession>A0A2S8FF50</accession>
<feature type="region of interest" description="Disordered" evidence="1">
    <location>
        <begin position="41"/>
        <end position="109"/>
    </location>
</feature>
<reference evidence="3 4" key="1">
    <citation type="submission" date="2018-02" db="EMBL/GenBank/DDBJ databases">
        <title>Comparative genomes isolates from brazilian mangrove.</title>
        <authorList>
            <person name="Araujo J.E."/>
            <person name="Taketani R.G."/>
            <person name="Silva M.C.P."/>
            <person name="Loureco M.V."/>
            <person name="Andreote F.D."/>
        </authorList>
    </citation>
    <scope>NUCLEOTIDE SEQUENCE [LARGE SCALE GENOMIC DNA]</scope>
    <source>
        <strain evidence="3 4">NAP PRIS-MGV</strain>
    </source>
</reference>
<feature type="chain" id="PRO_5015784736" evidence="2">
    <location>
        <begin position="37"/>
        <end position="333"/>
    </location>
</feature>
<comment type="caution">
    <text evidence="3">The sequence shown here is derived from an EMBL/GenBank/DDBJ whole genome shotgun (WGS) entry which is preliminary data.</text>
</comment>
<dbReference type="RefSeq" id="WP_105357079.1">
    <property type="nucleotide sequence ID" value="NZ_PUIB01000020.1"/>
</dbReference>